<feature type="transmembrane region" description="Helical" evidence="14">
    <location>
        <begin position="333"/>
        <end position="361"/>
    </location>
</feature>
<dbReference type="Proteomes" id="UP000261620">
    <property type="component" value="Unplaced"/>
</dbReference>
<feature type="transmembrane region" description="Helical" evidence="14">
    <location>
        <begin position="277"/>
        <end position="298"/>
    </location>
</feature>
<keyword evidence="9" id="KW-0406">Ion transport</keyword>
<feature type="transmembrane region" description="Helical" evidence="14">
    <location>
        <begin position="439"/>
        <end position="460"/>
    </location>
</feature>
<dbReference type="PANTHER" id="PTHR45897">
    <property type="entry name" value="HIGH-AFFINITY CHOLINE TRANSPORTER 1"/>
    <property type="match status" value="1"/>
</dbReference>
<dbReference type="Pfam" id="PF00474">
    <property type="entry name" value="SSF"/>
    <property type="match status" value="1"/>
</dbReference>
<evidence type="ECO:0000256" key="8">
    <source>
        <dbReference type="ARBA" id="ARBA00023053"/>
    </source>
</evidence>
<name>A0A3Q4AY77_MOLML</name>
<dbReference type="Gene3D" id="1.20.1730.10">
    <property type="entry name" value="Sodium/glucose cotransporter"/>
    <property type="match status" value="1"/>
</dbReference>
<keyword evidence="3" id="KW-0813">Transport</keyword>
<evidence type="ECO:0000313" key="15">
    <source>
        <dbReference type="Ensembl" id="ENSMMOP00000009835.1"/>
    </source>
</evidence>
<comment type="similarity">
    <text evidence="2 13">Belongs to the sodium:solute symporter (SSF) (TC 2.A.21) family.</text>
</comment>
<evidence type="ECO:0000256" key="11">
    <source>
        <dbReference type="ARBA" id="ARBA00023180"/>
    </source>
</evidence>
<dbReference type="InterPro" id="IPR052244">
    <property type="entry name" value="Choline_transporter"/>
</dbReference>
<evidence type="ECO:0000256" key="6">
    <source>
        <dbReference type="ARBA" id="ARBA00022979"/>
    </source>
</evidence>
<evidence type="ECO:0000256" key="9">
    <source>
        <dbReference type="ARBA" id="ARBA00023065"/>
    </source>
</evidence>
<feature type="transmembrane region" description="Helical" evidence="14">
    <location>
        <begin position="381"/>
        <end position="408"/>
    </location>
</feature>
<dbReference type="OMA" id="RDENRTQ"/>
<keyword evidence="12" id="KW-0739">Sodium transport</keyword>
<feature type="transmembrane region" description="Helical" evidence="14">
    <location>
        <begin position="84"/>
        <end position="107"/>
    </location>
</feature>
<feature type="transmembrane region" description="Helical" evidence="14">
    <location>
        <begin position="480"/>
        <end position="503"/>
    </location>
</feature>
<comment type="subcellular location">
    <subcellularLocation>
        <location evidence="1">Membrane</location>
        <topology evidence="1">Multi-pass membrane protein</topology>
    </subcellularLocation>
</comment>
<dbReference type="PANTHER" id="PTHR45897:SF5">
    <property type="entry name" value="HIGH AFFINITY CHOLINE TRANSPORTER 1"/>
    <property type="match status" value="1"/>
</dbReference>
<keyword evidence="10 14" id="KW-0472">Membrane</keyword>
<keyword evidence="16" id="KW-1185">Reference proteome</keyword>
<dbReference type="InterPro" id="IPR038377">
    <property type="entry name" value="Na/Glc_symporter_sf"/>
</dbReference>
<reference evidence="15" key="1">
    <citation type="submission" date="2025-08" db="UniProtKB">
        <authorList>
            <consortium name="Ensembl"/>
        </authorList>
    </citation>
    <scope>IDENTIFICATION</scope>
</reference>
<dbReference type="Ensembl" id="ENSMMOT00000010007.1">
    <property type="protein sequence ID" value="ENSMMOP00000009835.1"/>
    <property type="gene ID" value="ENSMMOG00000007615.1"/>
</dbReference>
<dbReference type="GO" id="GO:0005307">
    <property type="term" value="F:choline:sodium symporter activity"/>
    <property type="evidence" value="ECO:0007669"/>
    <property type="project" value="TreeGrafter"/>
</dbReference>
<sequence length="553" mass="60089">MALNIPGLLATLLFYLLVLGIGIWASIKSRRDEDRMQAQPADMALLGDRKISLLVGIFTTTATWVGGTFIIGTAETVYDPKLGLVWAVMPLAATLAFTVGGLFFAEPMRDRKYVTMMDPFHIKYGDRLTGLLSVAPLMSEIIWVTSTLISLGVTMNVILDLPYAVCIWISAAVAITYTLLGGLYSVAYTDIIQLALIFVTSWLCVPFLFMNPTSVDITTTSFNHTFQAPWVGSLTAATAWRWLDIFLLLSIGDLGFQDFHQRTLSASSSATAKLRCYAAAFLIPTFGIPPVLIGAVAASTDWNLTSYGSPPPFERGQTGLILPLVLHHLTPPYISVIGIGAVGAAVMSSTDSALLSSASIFSSNIYKKILRTTASENEIRWVIRAAVVVFGLAGTSLTFLHTGVMAFWVLGGEIAYILMFPQLFCVLFFSISNGYGATVGFLVGVVLRLLCGEPLLGLSPVIHFPGCIMEDGVYVQYSPIRTICMLVSFATILLVSYLLSLLFNKELIPETWDVFLVKSQSSPQTRPPDGASPPSSWSQFTHLHSLISSWLAV</sequence>
<feature type="transmembrane region" description="Helical" evidence="14">
    <location>
        <begin position="51"/>
        <end position="72"/>
    </location>
</feature>
<accession>A0A3Q4AY77</accession>
<evidence type="ECO:0000256" key="10">
    <source>
        <dbReference type="ARBA" id="ARBA00023136"/>
    </source>
</evidence>
<dbReference type="CDD" id="cd11474">
    <property type="entry name" value="SLC5sbd_CHT"/>
    <property type="match status" value="1"/>
</dbReference>
<feature type="transmembrane region" description="Helical" evidence="14">
    <location>
        <begin position="230"/>
        <end position="256"/>
    </location>
</feature>
<dbReference type="GO" id="GO:0005886">
    <property type="term" value="C:plasma membrane"/>
    <property type="evidence" value="ECO:0007669"/>
    <property type="project" value="TreeGrafter"/>
</dbReference>
<keyword evidence="11" id="KW-0325">Glycoprotein</keyword>
<evidence type="ECO:0000256" key="5">
    <source>
        <dbReference type="ARBA" id="ARBA00022847"/>
    </source>
</evidence>
<evidence type="ECO:0000256" key="14">
    <source>
        <dbReference type="SAM" id="Phobius"/>
    </source>
</evidence>
<feature type="transmembrane region" description="Helical" evidence="14">
    <location>
        <begin position="161"/>
        <end position="184"/>
    </location>
</feature>
<evidence type="ECO:0000256" key="3">
    <source>
        <dbReference type="ARBA" id="ARBA00022448"/>
    </source>
</evidence>
<dbReference type="PROSITE" id="PS50283">
    <property type="entry name" value="NA_SOLUT_SYMP_3"/>
    <property type="match status" value="1"/>
</dbReference>
<feature type="transmembrane region" description="Helical" evidence="14">
    <location>
        <begin position="414"/>
        <end position="432"/>
    </location>
</feature>
<keyword evidence="8" id="KW-0915">Sodium</keyword>
<evidence type="ECO:0000256" key="4">
    <source>
        <dbReference type="ARBA" id="ARBA00022692"/>
    </source>
</evidence>
<proteinExistence type="inferred from homology"/>
<keyword evidence="7 14" id="KW-1133">Transmembrane helix</keyword>
<keyword evidence="4 14" id="KW-0812">Transmembrane</keyword>
<dbReference type="AlphaFoldDB" id="A0A3Q4AY77"/>
<evidence type="ECO:0000256" key="1">
    <source>
        <dbReference type="ARBA" id="ARBA00004141"/>
    </source>
</evidence>
<keyword evidence="6" id="KW-0530">Neurotransmitter biosynthesis</keyword>
<feature type="transmembrane region" description="Helical" evidence="14">
    <location>
        <begin position="191"/>
        <end position="210"/>
    </location>
</feature>
<evidence type="ECO:0000256" key="2">
    <source>
        <dbReference type="ARBA" id="ARBA00006434"/>
    </source>
</evidence>
<dbReference type="InterPro" id="IPR001734">
    <property type="entry name" value="Na/solute_symporter"/>
</dbReference>
<dbReference type="GO" id="GO:0008292">
    <property type="term" value="P:acetylcholine biosynthetic process"/>
    <property type="evidence" value="ECO:0007669"/>
    <property type="project" value="TreeGrafter"/>
</dbReference>
<evidence type="ECO:0000256" key="13">
    <source>
        <dbReference type="RuleBase" id="RU362091"/>
    </source>
</evidence>
<feature type="transmembrane region" description="Helical" evidence="14">
    <location>
        <begin position="6"/>
        <end position="27"/>
    </location>
</feature>
<protein>
    <recommendedName>
        <fullName evidence="17">Solute carrier family 5 member 7</fullName>
    </recommendedName>
</protein>
<reference evidence="15" key="2">
    <citation type="submission" date="2025-09" db="UniProtKB">
        <authorList>
            <consortium name="Ensembl"/>
        </authorList>
    </citation>
    <scope>IDENTIFICATION</scope>
</reference>
<organism evidence="15 16">
    <name type="scientific">Mola mola</name>
    <name type="common">Ocean sunfish</name>
    <name type="synonym">Tetraodon mola</name>
    <dbReference type="NCBI Taxonomy" id="94237"/>
    <lineage>
        <taxon>Eukaryota</taxon>
        <taxon>Metazoa</taxon>
        <taxon>Chordata</taxon>
        <taxon>Craniata</taxon>
        <taxon>Vertebrata</taxon>
        <taxon>Euteleostomi</taxon>
        <taxon>Actinopterygii</taxon>
        <taxon>Neopterygii</taxon>
        <taxon>Teleostei</taxon>
        <taxon>Neoteleostei</taxon>
        <taxon>Acanthomorphata</taxon>
        <taxon>Eupercaria</taxon>
        <taxon>Tetraodontiformes</taxon>
        <taxon>Molidae</taxon>
        <taxon>Mola</taxon>
    </lineage>
</organism>
<feature type="transmembrane region" description="Helical" evidence="14">
    <location>
        <begin position="128"/>
        <end position="149"/>
    </location>
</feature>
<dbReference type="STRING" id="94237.ENSMMOP00000009835"/>
<evidence type="ECO:0000256" key="12">
    <source>
        <dbReference type="ARBA" id="ARBA00023201"/>
    </source>
</evidence>
<evidence type="ECO:0000256" key="7">
    <source>
        <dbReference type="ARBA" id="ARBA00022989"/>
    </source>
</evidence>
<keyword evidence="5" id="KW-0769">Symport</keyword>
<evidence type="ECO:0000313" key="16">
    <source>
        <dbReference type="Proteomes" id="UP000261620"/>
    </source>
</evidence>
<evidence type="ECO:0008006" key="17">
    <source>
        <dbReference type="Google" id="ProtNLM"/>
    </source>
</evidence>